<keyword evidence="2" id="KW-1185">Reference proteome</keyword>
<dbReference type="PANTHER" id="PTHR47027">
    <property type="entry name" value="REVERSE TRANSCRIPTASE DOMAIN-CONTAINING PROTEIN"/>
    <property type="match status" value="1"/>
</dbReference>
<accession>A0AAE1DRT0</accession>
<gene>
    <name evidence="1" type="ORF">RRG08_012464</name>
</gene>
<comment type="caution">
    <text evidence="1">The sequence shown here is derived from an EMBL/GenBank/DDBJ whole genome shotgun (WGS) entry which is preliminary data.</text>
</comment>
<dbReference type="PANTHER" id="PTHR47027:SF8">
    <property type="entry name" value="RIBONUCLEASE H"/>
    <property type="match status" value="1"/>
</dbReference>
<name>A0AAE1DRT0_9GAST</name>
<evidence type="ECO:0000313" key="1">
    <source>
        <dbReference type="EMBL" id="KAK3780509.1"/>
    </source>
</evidence>
<evidence type="ECO:0000313" key="2">
    <source>
        <dbReference type="Proteomes" id="UP001283361"/>
    </source>
</evidence>
<dbReference type="AlphaFoldDB" id="A0AAE1DRT0"/>
<dbReference type="EMBL" id="JAWDGP010002717">
    <property type="protein sequence ID" value="KAK3780509.1"/>
    <property type="molecule type" value="Genomic_DNA"/>
</dbReference>
<sequence>MLNQVPLENVNDFKYLRSVKAHDGKCSKDIKMRTGTAKNSMVQLNNIWKDQSITLTADLNIKLSKWLVWPVMLYDFEAWTMKKEDERRVEAAAELWFYRRLLSVKWTDRRSNKSMLN</sequence>
<dbReference type="Proteomes" id="UP001283361">
    <property type="component" value="Unassembled WGS sequence"/>
</dbReference>
<proteinExistence type="predicted"/>
<protein>
    <submittedName>
        <fullName evidence="1">Uncharacterized protein</fullName>
    </submittedName>
</protein>
<reference evidence="1" key="1">
    <citation type="journal article" date="2023" name="G3 (Bethesda)">
        <title>A reference genome for the long-term kleptoplast-retaining sea slug Elysia crispata morphotype clarki.</title>
        <authorList>
            <person name="Eastman K.E."/>
            <person name="Pendleton A.L."/>
            <person name="Shaikh M.A."/>
            <person name="Suttiyut T."/>
            <person name="Ogas R."/>
            <person name="Tomko P."/>
            <person name="Gavelis G."/>
            <person name="Widhalm J.R."/>
            <person name="Wisecaver J.H."/>
        </authorList>
    </citation>
    <scope>NUCLEOTIDE SEQUENCE</scope>
    <source>
        <strain evidence="1">ECLA1</strain>
    </source>
</reference>
<organism evidence="1 2">
    <name type="scientific">Elysia crispata</name>
    <name type="common">lettuce slug</name>
    <dbReference type="NCBI Taxonomy" id="231223"/>
    <lineage>
        <taxon>Eukaryota</taxon>
        <taxon>Metazoa</taxon>
        <taxon>Spiralia</taxon>
        <taxon>Lophotrochozoa</taxon>
        <taxon>Mollusca</taxon>
        <taxon>Gastropoda</taxon>
        <taxon>Heterobranchia</taxon>
        <taxon>Euthyneura</taxon>
        <taxon>Panpulmonata</taxon>
        <taxon>Sacoglossa</taxon>
        <taxon>Placobranchoidea</taxon>
        <taxon>Plakobranchidae</taxon>
        <taxon>Elysia</taxon>
    </lineage>
</organism>